<gene>
    <name evidence="1" type="ORF">D3879_03510</name>
</gene>
<sequence length="86" mass="9684">MDYRIEYKRELLAGGVVSIQSASLEVHDKSIRFTHEIPNAETGELPASTVLVGLHLDMATRKARPLPADVRERIALMIDEGRWIDN</sequence>
<protein>
    <recommendedName>
        <fullName evidence="3">Thioesterase</fullName>
    </recommendedName>
</protein>
<evidence type="ECO:0008006" key="3">
    <source>
        <dbReference type="Google" id="ProtNLM"/>
    </source>
</evidence>
<evidence type="ECO:0000313" key="1">
    <source>
        <dbReference type="EMBL" id="RJG12375.1"/>
    </source>
</evidence>
<reference evidence="1 2" key="1">
    <citation type="submission" date="2018-09" db="EMBL/GenBank/DDBJ databases">
        <authorList>
            <person name="Zhu H."/>
        </authorList>
    </citation>
    <scope>NUCLEOTIDE SEQUENCE [LARGE SCALE GENOMIC DNA]</scope>
    <source>
        <strain evidence="1 2">K1S02-6</strain>
    </source>
</reference>
<dbReference type="InterPro" id="IPR029069">
    <property type="entry name" value="HotDog_dom_sf"/>
</dbReference>
<accession>A0A418XIX3</accession>
<dbReference type="Pfam" id="PF13279">
    <property type="entry name" value="4HBT_2"/>
    <property type="match status" value="1"/>
</dbReference>
<dbReference type="Gene3D" id="3.10.129.10">
    <property type="entry name" value="Hotdog Thioesterase"/>
    <property type="match status" value="1"/>
</dbReference>
<comment type="caution">
    <text evidence="1">The sequence shown here is derived from an EMBL/GenBank/DDBJ whole genome shotgun (WGS) entry which is preliminary data.</text>
</comment>
<organism evidence="1 2">
    <name type="scientific">Pseudomonas cavernicola</name>
    <dbReference type="NCBI Taxonomy" id="2320866"/>
    <lineage>
        <taxon>Bacteria</taxon>
        <taxon>Pseudomonadati</taxon>
        <taxon>Pseudomonadota</taxon>
        <taxon>Gammaproteobacteria</taxon>
        <taxon>Pseudomonadales</taxon>
        <taxon>Pseudomonadaceae</taxon>
        <taxon>Pseudomonas</taxon>
    </lineage>
</organism>
<dbReference type="OrthoDB" id="9801517at2"/>
<keyword evidence="2" id="KW-1185">Reference proteome</keyword>
<dbReference type="RefSeq" id="WP_119952705.1">
    <property type="nucleotide sequence ID" value="NZ_QYUR01000002.1"/>
</dbReference>
<evidence type="ECO:0000313" key="2">
    <source>
        <dbReference type="Proteomes" id="UP000284021"/>
    </source>
</evidence>
<proteinExistence type="predicted"/>
<dbReference type="SUPFAM" id="SSF54637">
    <property type="entry name" value="Thioesterase/thiol ester dehydrase-isomerase"/>
    <property type="match status" value="1"/>
</dbReference>
<dbReference type="EMBL" id="QYUR01000002">
    <property type="protein sequence ID" value="RJG12375.1"/>
    <property type="molecule type" value="Genomic_DNA"/>
</dbReference>
<dbReference type="AlphaFoldDB" id="A0A418XIX3"/>
<dbReference type="Proteomes" id="UP000284021">
    <property type="component" value="Unassembled WGS sequence"/>
</dbReference>
<name>A0A418XIX3_9PSED</name>